<organism evidence="1 2">
    <name type="scientific">Kinneretia aquatilis</name>
    <dbReference type="NCBI Taxonomy" id="2070761"/>
    <lineage>
        <taxon>Bacteria</taxon>
        <taxon>Pseudomonadati</taxon>
        <taxon>Pseudomonadota</taxon>
        <taxon>Betaproteobacteria</taxon>
        <taxon>Burkholderiales</taxon>
        <taxon>Sphaerotilaceae</taxon>
        <taxon>Roseateles</taxon>
    </lineage>
</organism>
<sequence>MLRALRIVRVICWLPQTLAFDRIARTFPHARIAPQRCVGSAINRIREGGMKLKSKLNPRTAWAVALCAAGLVACGGGGGGGGADTGSSTAATGSTGGSASTSLAGKVTVKVPKWPKASQSTWIAYQDGDGAWKVPEKVGDDYSFQVDSVDGRYAVIVAVDDRMEANPTVTALYMTRSEATELDLQSLDAWRSAKYEVRADIRNPTGGERCYLWISVYSGREACNSWQPDRHYFRVSDAPFDASLSRFDAEGVANMYVYLRDQKAASAMSLSLDMAQATPLVASQRIDLPAGDVRTGEALSYSISWRAAQGAVALNRSATSPAYAVLPANGNLPSGVYAAWASAVLKQGQTTSTRQAGYRSLSGLGQTVQLPASVSPIALSMLPGSSPIRPVLKWSPMAGSLASSVRADNYEDVNTRGVGPSLSWDFLFSSGWIRKQKTVEYTTPDLSGLGWNPNWSFRPGTQLTVSYSEDGDSAPEANWYSGAARIKNVESKGWSSRVETLVNLP</sequence>
<dbReference type="EMBL" id="POSP01000003">
    <property type="protein sequence ID" value="PND39346.1"/>
    <property type="molecule type" value="Genomic_DNA"/>
</dbReference>
<dbReference type="Proteomes" id="UP000235916">
    <property type="component" value="Unassembled WGS sequence"/>
</dbReference>
<dbReference type="AlphaFoldDB" id="A0A2N8L0Y5"/>
<name>A0A2N8L0Y5_9BURK</name>
<evidence type="ECO:0000313" key="2">
    <source>
        <dbReference type="Proteomes" id="UP000235916"/>
    </source>
</evidence>
<proteinExistence type="predicted"/>
<accession>A0A2N8L0Y5</accession>
<comment type="caution">
    <text evidence="1">The sequence shown here is derived from an EMBL/GenBank/DDBJ whole genome shotgun (WGS) entry which is preliminary data.</text>
</comment>
<reference evidence="1 2" key="1">
    <citation type="submission" date="2018-01" db="EMBL/GenBank/DDBJ databases">
        <title>Draft genome sequence of Paucibacter aquatile CR182 isolated from freshwater of the Nakdong River.</title>
        <authorList>
            <person name="Choi A."/>
            <person name="Chung E.J."/>
        </authorList>
    </citation>
    <scope>NUCLEOTIDE SEQUENCE [LARGE SCALE GENOMIC DNA]</scope>
    <source>
        <strain evidence="1 2">CR182</strain>
    </source>
</reference>
<evidence type="ECO:0000313" key="1">
    <source>
        <dbReference type="EMBL" id="PND39346.1"/>
    </source>
</evidence>
<gene>
    <name evidence="1" type="ORF">C1O66_18630</name>
</gene>
<protein>
    <submittedName>
        <fullName evidence="1">Uncharacterized protein</fullName>
    </submittedName>
</protein>
<keyword evidence="2" id="KW-1185">Reference proteome</keyword>